<keyword evidence="10" id="KW-1185">Reference proteome</keyword>
<evidence type="ECO:0000256" key="4">
    <source>
        <dbReference type="ARBA" id="ARBA00022840"/>
    </source>
</evidence>
<comment type="caution">
    <text evidence="9">The sequence shown here is derived from an EMBL/GenBank/DDBJ whole genome shotgun (WGS) entry which is preliminary data.</text>
</comment>
<feature type="domain" description="EF-hand" evidence="8">
    <location>
        <begin position="205"/>
        <end position="227"/>
    </location>
</feature>
<gene>
    <name evidence="9" type="ORF">GFD30_08050</name>
</gene>
<evidence type="ECO:0000256" key="3">
    <source>
        <dbReference type="ARBA" id="ARBA00022741"/>
    </source>
</evidence>
<dbReference type="InterPro" id="IPR018247">
    <property type="entry name" value="EF_Hand_1_Ca_BS"/>
</dbReference>
<dbReference type="InterPro" id="IPR011600">
    <property type="entry name" value="Pept_C14_caspase"/>
</dbReference>
<dbReference type="InterPro" id="IPR029047">
    <property type="entry name" value="HSP70_peptide-bd_sf"/>
</dbReference>
<evidence type="ECO:0000256" key="2">
    <source>
        <dbReference type="ARBA" id="ARBA00022553"/>
    </source>
</evidence>
<evidence type="ECO:0000256" key="7">
    <source>
        <dbReference type="SAM" id="MobiDB-lite"/>
    </source>
</evidence>
<keyword evidence="2" id="KW-0597">Phosphoprotein</keyword>
<dbReference type="SUPFAM" id="SSF52129">
    <property type="entry name" value="Caspase-like"/>
    <property type="match status" value="1"/>
</dbReference>
<evidence type="ECO:0000313" key="9">
    <source>
        <dbReference type="EMBL" id="MQM25522.1"/>
    </source>
</evidence>
<dbReference type="GO" id="GO:0004197">
    <property type="term" value="F:cysteine-type endopeptidase activity"/>
    <property type="evidence" value="ECO:0007669"/>
    <property type="project" value="InterPro"/>
</dbReference>
<dbReference type="GO" id="GO:0140662">
    <property type="term" value="F:ATP-dependent protein folding chaperone"/>
    <property type="evidence" value="ECO:0007669"/>
    <property type="project" value="InterPro"/>
</dbReference>
<dbReference type="PROSITE" id="PS50222">
    <property type="entry name" value="EF_HAND_2"/>
    <property type="match status" value="1"/>
</dbReference>
<dbReference type="PRINTS" id="PR00301">
    <property type="entry name" value="HEATSHOCK70"/>
</dbReference>
<proteinExistence type="inferred from homology"/>
<keyword evidence="3" id="KW-0547">Nucleotide-binding</keyword>
<accession>A0A6L5G799</accession>
<keyword evidence="5" id="KW-0346">Stress response</keyword>
<dbReference type="EMBL" id="WIAO01000007">
    <property type="protein sequence ID" value="MQM25522.1"/>
    <property type="molecule type" value="Genomic_DNA"/>
</dbReference>
<dbReference type="Gene3D" id="3.90.640.10">
    <property type="entry name" value="Actin, Chain A, domain 4"/>
    <property type="match status" value="1"/>
</dbReference>
<protein>
    <submittedName>
        <fullName evidence="9">Hsp70 family protein</fullName>
    </submittedName>
</protein>
<dbReference type="Pfam" id="PF00656">
    <property type="entry name" value="Peptidase_C14"/>
    <property type="match status" value="1"/>
</dbReference>
<dbReference type="SUPFAM" id="SSF53067">
    <property type="entry name" value="Actin-like ATPase domain"/>
    <property type="match status" value="2"/>
</dbReference>
<feature type="region of interest" description="Disordered" evidence="7">
    <location>
        <begin position="835"/>
        <end position="859"/>
    </location>
</feature>
<name>A0A6L5G799_9ACTN</name>
<dbReference type="RefSeq" id="WP_153024683.1">
    <property type="nucleotide sequence ID" value="NZ_WIAO01000007.1"/>
</dbReference>
<dbReference type="InterPro" id="IPR002048">
    <property type="entry name" value="EF_hand_dom"/>
</dbReference>
<dbReference type="Proteomes" id="UP000477750">
    <property type="component" value="Unassembled WGS sequence"/>
</dbReference>
<dbReference type="GO" id="GO:0005524">
    <property type="term" value="F:ATP binding"/>
    <property type="evidence" value="ECO:0007669"/>
    <property type="project" value="UniProtKB-KW"/>
</dbReference>
<dbReference type="NCBIfam" id="NF047832">
    <property type="entry name" value="caspase_w_EACC1"/>
    <property type="match status" value="1"/>
</dbReference>
<dbReference type="Gene3D" id="3.40.50.1460">
    <property type="match status" value="1"/>
</dbReference>
<dbReference type="InterPro" id="IPR029030">
    <property type="entry name" value="Caspase-like_dom_sf"/>
</dbReference>
<keyword evidence="6" id="KW-0143">Chaperone</keyword>
<evidence type="ECO:0000259" key="8">
    <source>
        <dbReference type="PROSITE" id="PS50222"/>
    </source>
</evidence>
<reference evidence="9 10" key="1">
    <citation type="submission" date="2019-10" db="EMBL/GenBank/DDBJ databases">
        <title>Glycomyces albidus sp. nov., a novel actinomycete isolated from rhizosphere soil of wheat (Triticum aestivum L.).</title>
        <authorList>
            <person name="Qian L."/>
        </authorList>
    </citation>
    <scope>NUCLEOTIDE SEQUENCE [LARGE SCALE GENOMIC DNA]</scope>
    <source>
        <strain evidence="9 10">NEAU-7082</strain>
    </source>
</reference>
<dbReference type="AlphaFoldDB" id="A0A6L5G799"/>
<dbReference type="InterPro" id="IPR043129">
    <property type="entry name" value="ATPase_NBD"/>
</dbReference>
<dbReference type="PROSITE" id="PS00018">
    <property type="entry name" value="EF_HAND_1"/>
    <property type="match status" value="1"/>
</dbReference>
<comment type="similarity">
    <text evidence="1">Belongs to the heat shock protein 70 family.</text>
</comment>
<dbReference type="GO" id="GO:0006508">
    <property type="term" value="P:proteolysis"/>
    <property type="evidence" value="ECO:0007669"/>
    <property type="project" value="InterPro"/>
</dbReference>
<evidence type="ECO:0000313" key="10">
    <source>
        <dbReference type="Proteomes" id="UP000477750"/>
    </source>
</evidence>
<evidence type="ECO:0000256" key="1">
    <source>
        <dbReference type="ARBA" id="ARBA00007381"/>
    </source>
</evidence>
<dbReference type="FunFam" id="3.90.640.10:FF:000003">
    <property type="entry name" value="Molecular chaperone DnaK"/>
    <property type="match status" value="1"/>
</dbReference>
<dbReference type="GO" id="GO:0005509">
    <property type="term" value="F:calcium ion binding"/>
    <property type="evidence" value="ECO:0007669"/>
    <property type="project" value="InterPro"/>
</dbReference>
<dbReference type="Pfam" id="PF00012">
    <property type="entry name" value="HSP70"/>
    <property type="match status" value="1"/>
</dbReference>
<organism evidence="9 10">
    <name type="scientific">Glycomyces albidus</name>
    <dbReference type="NCBI Taxonomy" id="2656774"/>
    <lineage>
        <taxon>Bacteria</taxon>
        <taxon>Bacillati</taxon>
        <taxon>Actinomycetota</taxon>
        <taxon>Actinomycetes</taxon>
        <taxon>Glycomycetales</taxon>
        <taxon>Glycomycetaceae</taxon>
        <taxon>Glycomyces</taxon>
    </lineage>
</organism>
<keyword evidence="4" id="KW-0067">ATP-binding</keyword>
<evidence type="ECO:0000256" key="5">
    <source>
        <dbReference type="ARBA" id="ARBA00023016"/>
    </source>
</evidence>
<dbReference type="PANTHER" id="PTHR19375">
    <property type="entry name" value="HEAT SHOCK PROTEIN 70KDA"/>
    <property type="match status" value="1"/>
</dbReference>
<dbReference type="FunFam" id="3.30.420.40:FF:000071">
    <property type="entry name" value="Molecular chaperone DnaK"/>
    <property type="match status" value="1"/>
</dbReference>
<sequence>MAKRALIIANGTYDDEHFSTLPAAAADAAALEAVLADPAIGGFEVTSLVDVSQRAAMRSLEGFFASAGPDDLLLLHLSVHGWKDLYNRLHFVMRDTERAYPGATAIAAEMVSDWMTRSRSKRIVVTLDCCYSGAFVVGGARRSTTTPEVDVTEPMNGSGRAVITASTSLQYAHESDEQIRSSRNAASPSVFTKAFVNGLGDGSADRDGDGRISVHELFQHIHEQVKEAVEGQTPTLSVDNIQGVLYLARNPRQGRRRSEADAGAAHDANVWRRVGALFALETELGSVHEDKRERAEAALLRFMEDPDPQIADRARALWHERGLGEIPGPRRAQGGHGSRQRAADKIAVGIDFGTTNSSVAYYDGEDARIIPNREGYRSTPSLVAIAGDGSVLVGNPALRQMIANPDYTARSVKLKLGTGWSIERGGVELNARKATELILAQLHRDTEDYFGHEVKNAIVTVPTDFDRVQQLELVEAASEAGWEVMRLYNEPTAAVMALGMRQDLERTVLVFDLGGGTLDVTLAEIGDGVVEVKATTGDGGLGGDDWDRWLVAHFRGLARSEGVDLPANAEVAQRLWEAAEKAKIELSSAASARVLLPYLATGPAGPYHFDRTVTRSEFERGTLGLLDRCRRPVQRALDDAGIEPGVIDQVILTGGASRMPALEPMVRSVTGSPKVYRGLIPEGIATGAALVAGTLLGSYKDGLLLDTNLAGVGVLLHYGVLKPVLAEHTIVPTKVSSYVTTIEDGQPTAALLFVEGDLKGPAENARPLALLELTGLVPRPQGVPLIEVSVDIDANKHLHLTATELDSASDGGPPNEVHASVDRRTIERAEAYLRSHGGLRNAPGAVASAPAPEHRPPAR</sequence>
<dbReference type="Gene3D" id="2.60.34.10">
    <property type="entry name" value="Substrate Binding Domain Of DNAk, Chain A, domain 1"/>
    <property type="match status" value="1"/>
</dbReference>
<dbReference type="SUPFAM" id="SSF100920">
    <property type="entry name" value="Heat shock protein 70kD (HSP70), peptide-binding domain"/>
    <property type="match status" value="1"/>
</dbReference>
<dbReference type="InterPro" id="IPR013126">
    <property type="entry name" value="Hsp_70_fam"/>
</dbReference>
<dbReference type="Gene3D" id="3.30.420.40">
    <property type="match status" value="2"/>
</dbReference>
<evidence type="ECO:0000256" key="6">
    <source>
        <dbReference type="ARBA" id="ARBA00023186"/>
    </source>
</evidence>